<dbReference type="EMBL" id="JACAZI010000022">
    <property type="protein sequence ID" value="KAF7336876.1"/>
    <property type="molecule type" value="Genomic_DNA"/>
</dbReference>
<keyword evidence="1" id="KW-0862">Zinc</keyword>
<dbReference type="AlphaFoldDB" id="A0A8H6XA48"/>
<evidence type="ECO:0000256" key="1">
    <source>
        <dbReference type="PROSITE-ProRule" id="PRU00042"/>
    </source>
</evidence>
<feature type="domain" description="C2H2-type" evidence="3">
    <location>
        <begin position="745"/>
        <end position="772"/>
    </location>
</feature>
<dbReference type="OrthoDB" id="3222453at2759"/>
<dbReference type="InterPro" id="IPR013087">
    <property type="entry name" value="Znf_C2H2_type"/>
</dbReference>
<keyword evidence="5" id="KW-1185">Reference proteome</keyword>
<dbReference type="PROSITE" id="PS00028">
    <property type="entry name" value="ZINC_FINGER_C2H2_1"/>
    <property type="match status" value="1"/>
</dbReference>
<proteinExistence type="predicted"/>
<comment type="caution">
    <text evidence="4">The sequence shown here is derived from an EMBL/GenBank/DDBJ whole genome shotgun (WGS) entry which is preliminary data.</text>
</comment>
<protein>
    <submittedName>
        <fullName evidence="4">Pleiotropic drug resistance ABC transporter protein</fullName>
    </submittedName>
</protein>
<organism evidence="4 5">
    <name type="scientific">Mycena venus</name>
    <dbReference type="NCBI Taxonomy" id="2733690"/>
    <lineage>
        <taxon>Eukaryota</taxon>
        <taxon>Fungi</taxon>
        <taxon>Dikarya</taxon>
        <taxon>Basidiomycota</taxon>
        <taxon>Agaricomycotina</taxon>
        <taxon>Agaricomycetes</taxon>
        <taxon>Agaricomycetidae</taxon>
        <taxon>Agaricales</taxon>
        <taxon>Marasmiineae</taxon>
        <taxon>Mycenaceae</taxon>
        <taxon>Mycena</taxon>
    </lineage>
</organism>
<evidence type="ECO:0000313" key="4">
    <source>
        <dbReference type="EMBL" id="KAF7336876.1"/>
    </source>
</evidence>
<accession>A0A8H6XA48</accession>
<name>A0A8H6XA48_9AGAR</name>
<reference evidence="4" key="1">
    <citation type="submission" date="2020-05" db="EMBL/GenBank/DDBJ databases">
        <title>Mycena genomes resolve the evolution of fungal bioluminescence.</title>
        <authorList>
            <person name="Tsai I.J."/>
        </authorList>
    </citation>
    <scope>NUCLEOTIDE SEQUENCE</scope>
    <source>
        <strain evidence="4">CCC161011</strain>
    </source>
</reference>
<keyword evidence="1" id="KW-0479">Metal-binding</keyword>
<dbReference type="PROSITE" id="PS50157">
    <property type="entry name" value="ZINC_FINGER_C2H2_2"/>
    <property type="match status" value="1"/>
</dbReference>
<dbReference type="Proteomes" id="UP000620124">
    <property type="component" value="Unassembled WGS sequence"/>
</dbReference>
<sequence length="773" mass="84848">MALFYMLGPSGVKAPTASTLSSVTVHSGVMSTRSTAKAMELFISHYCPPLNMQCATAPTPLYAPFLSSPMDEQEASPILYAAPVAPESSSQWFPNANGFGITRSQFVNVQGDMSIRGCEHPIQRRQSTGTIAVMPLDTSSQDSAGVVYTESGVYCSQMLRQGRGFPLYVPGPQRNLPAEYRRGGVAIGDVGRVTPEGIFDFFFNVYRPADHPINANEVPKDFVPLPPYAPRDVFHLDFDPGTHISTPSVHEQEPISEQFPGSEFHFNCVGPKGAVLALPHGAHLEKLENLENLRRYAAKHAESWYKYINGPERGRGLVNGDLCLVTGWEKALSWGMASFNDVQPDNEFQLSFRPTTDGDNGYRYRWRRGTPARQKHADPPLVPGTPLNQTTFIHAFTISLGEGIWGKIFRDVEIGQLVDLQRPKFGNGFVPFGSQKSSSWSFSPFGSGSQGNTATGRQHAGPVQVALCEACPIPKIMDPSKVINDHILREVPRTAVVITHDDDWCDVLRDDAEQRSVEGTSELLEKILERFEIMEDDGVSYLITKSQTTPLAIELATFILPEGCQSEMPEDILTPILDEQEVGLSLDDDAFQIIEFTSWDEHAALTNSPSSESDSLPNPSRRNSWFPFPDLPTLDEEAFPPTDWNWSGRKSPFKLLDSKPAALMSAFSTRSNSNSSAMSSGSVFSSLSASGNLEVPASAPSLGPVRTGSPREPTLEAITGSDDPSRKFPMVDGPDQHDTEATGPFVCNMCESNFVSKHDHEDHMKTHKGHPQP</sequence>
<evidence type="ECO:0000256" key="2">
    <source>
        <dbReference type="SAM" id="MobiDB-lite"/>
    </source>
</evidence>
<evidence type="ECO:0000259" key="3">
    <source>
        <dbReference type="PROSITE" id="PS50157"/>
    </source>
</evidence>
<evidence type="ECO:0000313" key="5">
    <source>
        <dbReference type="Proteomes" id="UP000620124"/>
    </source>
</evidence>
<dbReference type="GO" id="GO:0008270">
    <property type="term" value="F:zinc ion binding"/>
    <property type="evidence" value="ECO:0007669"/>
    <property type="project" value="UniProtKB-KW"/>
</dbReference>
<gene>
    <name evidence="4" type="ORF">MVEN_02123900</name>
</gene>
<feature type="region of interest" description="Disordered" evidence="2">
    <location>
        <begin position="695"/>
        <end position="742"/>
    </location>
</feature>
<keyword evidence="1" id="KW-0863">Zinc-finger</keyword>